<feature type="transmembrane region" description="Helical" evidence="6">
    <location>
        <begin position="44"/>
        <end position="62"/>
    </location>
</feature>
<gene>
    <name evidence="7" type="ORF">H1D41_07255</name>
</gene>
<evidence type="ECO:0000256" key="6">
    <source>
        <dbReference type="SAM" id="Phobius"/>
    </source>
</evidence>
<evidence type="ECO:0000256" key="3">
    <source>
        <dbReference type="ARBA" id="ARBA00022692"/>
    </source>
</evidence>
<feature type="transmembrane region" description="Helical" evidence="6">
    <location>
        <begin position="69"/>
        <end position="88"/>
    </location>
</feature>
<evidence type="ECO:0000256" key="5">
    <source>
        <dbReference type="ARBA" id="ARBA00023136"/>
    </source>
</evidence>
<dbReference type="PANTHER" id="PTHR30086:SF20">
    <property type="entry name" value="ARGININE EXPORTER PROTEIN ARGO-RELATED"/>
    <property type="match status" value="1"/>
</dbReference>
<evidence type="ECO:0000256" key="2">
    <source>
        <dbReference type="ARBA" id="ARBA00022475"/>
    </source>
</evidence>
<dbReference type="EMBL" id="JADCKQ010000004">
    <property type="protein sequence ID" value="MBI1493427.1"/>
    <property type="molecule type" value="Genomic_DNA"/>
</dbReference>
<comment type="caution">
    <text evidence="7">The sequence shown here is derived from an EMBL/GenBank/DDBJ whole genome shotgun (WGS) entry which is preliminary data.</text>
</comment>
<dbReference type="AlphaFoldDB" id="A0A8J7LPX4"/>
<protein>
    <submittedName>
        <fullName evidence="7">LysE family translocator</fullName>
    </submittedName>
</protein>
<evidence type="ECO:0000256" key="4">
    <source>
        <dbReference type="ARBA" id="ARBA00022989"/>
    </source>
</evidence>
<accession>A0A8J7LPX4</accession>
<evidence type="ECO:0000313" key="8">
    <source>
        <dbReference type="Proteomes" id="UP000640583"/>
    </source>
</evidence>
<feature type="transmembrane region" description="Helical" evidence="6">
    <location>
        <begin position="141"/>
        <end position="166"/>
    </location>
</feature>
<keyword evidence="5 6" id="KW-0472">Membrane</keyword>
<dbReference type="GO" id="GO:0033228">
    <property type="term" value="P:cysteine export across plasma membrane"/>
    <property type="evidence" value="ECO:0007669"/>
    <property type="project" value="TreeGrafter"/>
</dbReference>
<dbReference type="InterPro" id="IPR001123">
    <property type="entry name" value="LeuE-type"/>
</dbReference>
<evidence type="ECO:0000313" key="7">
    <source>
        <dbReference type="EMBL" id="MBI1493427.1"/>
    </source>
</evidence>
<sequence>MTFDFLPALITFAFVSSITPGPNNLMLMASGANYGFRRSLPHMAGISLGHGFMVFILGLGLLQIFKTFPMLKLILTVICSVYLVYLSYKIATASAPGKPKDGARPFTFLQAAAFQWVNPKAIYMGITAQTNYGPEASTAPLWMTSLLVAVAFSCTNLPSVSTWAWMGTQIRRWLQSPARLRAFNLTMAALLILTLVPVIKGLL</sequence>
<dbReference type="PANTHER" id="PTHR30086">
    <property type="entry name" value="ARGININE EXPORTER PROTEIN ARGO"/>
    <property type="match status" value="1"/>
</dbReference>
<dbReference type="GO" id="GO:0005886">
    <property type="term" value="C:plasma membrane"/>
    <property type="evidence" value="ECO:0007669"/>
    <property type="project" value="UniProtKB-SubCell"/>
</dbReference>
<evidence type="ECO:0000256" key="1">
    <source>
        <dbReference type="ARBA" id="ARBA00004651"/>
    </source>
</evidence>
<keyword evidence="8" id="KW-1185">Reference proteome</keyword>
<comment type="subcellular location">
    <subcellularLocation>
        <location evidence="1">Cell membrane</location>
        <topology evidence="1">Multi-pass membrane protein</topology>
    </subcellularLocation>
</comment>
<dbReference type="RefSeq" id="WP_228848259.1">
    <property type="nucleotide sequence ID" value="NZ_JADCKQ010000004.1"/>
</dbReference>
<keyword evidence="4 6" id="KW-1133">Transmembrane helix</keyword>
<proteinExistence type="predicted"/>
<name>A0A8J7LPX4_9RHOB</name>
<dbReference type="Proteomes" id="UP000640583">
    <property type="component" value="Unassembled WGS sequence"/>
</dbReference>
<reference evidence="7" key="1">
    <citation type="submission" date="2020-10" db="EMBL/GenBank/DDBJ databases">
        <title>Paenihalocynthiibacter styelae gen. nov., sp. nov., isolated from stalked sea squirt Styela clava.</title>
        <authorList>
            <person name="Kim Y.-O."/>
            <person name="Yoon J.-H."/>
        </authorList>
    </citation>
    <scope>NUCLEOTIDE SEQUENCE</scope>
    <source>
        <strain evidence="7">MYP1-1</strain>
    </source>
</reference>
<feature type="transmembrane region" description="Helical" evidence="6">
    <location>
        <begin position="178"/>
        <end position="199"/>
    </location>
</feature>
<dbReference type="Pfam" id="PF01810">
    <property type="entry name" value="LysE"/>
    <property type="match status" value="1"/>
</dbReference>
<dbReference type="GO" id="GO:0015171">
    <property type="term" value="F:amino acid transmembrane transporter activity"/>
    <property type="evidence" value="ECO:0007669"/>
    <property type="project" value="TreeGrafter"/>
</dbReference>
<keyword evidence="2" id="KW-1003">Cell membrane</keyword>
<organism evidence="7 8">
    <name type="scientific">Halocynthiibacter styelae</name>
    <dbReference type="NCBI Taxonomy" id="2761955"/>
    <lineage>
        <taxon>Bacteria</taxon>
        <taxon>Pseudomonadati</taxon>
        <taxon>Pseudomonadota</taxon>
        <taxon>Alphaproteobacteria</taxon>
        <taxon>Rhodobacterales</taxon>
        <taxon>Paracoccaceae</taxon>
        <taxon>Halocynthiibacter</taxon>
    </lineage>
</organism>
<keyword evidence="3 6" id="KW-0812">Transmembrane</keyword>